<feature type="transmembrane region" description="Helical" evidence="1">
    <location>
        <begin position="20"/>
        <end position="43"/>
    </location>
</feature>
<evidence type="ECO:0000313" key="3">
    <source>
        <dbReference type="WBParaSite" id="Hba_17293"/>
    </source>
</evidence>
<evidence type="ECO:0000313" key="2">
    <source>
        <dbReference type="Proteomes" id="UP000095283"/>
    </source>
</evidence>
<dbReference type="AlphaFoldDB" id="A0A1I7XHX1"/>
<sequence>MSNVSQIVKFQYKVGLDLQLYVLASSFQSNAGCLMHLVCLLLYMGVSTTATFYEDSPANHYKREFYCNIKTALFVCLDDNGIE</sequence>
<accession>A0A1I7XHX1</accession>
<dbReference type="Proteomes" id="UP000095283">
    <property type="component" value="Unplaced"/>
</dbReference>
<dbReference type="WBParaSite" id="Hba_17293">
    <property type="protein sequence ID" value="Hba_17293"/>
    <property type="gene ID" value="Hba_17293"/>
</dbReference>
<keyword evidence="1" id="KW-0812">Transmembrane</keyword>
<protein>
    <submittedName>
        <fullName evidence="3">Ovule protein</fullName>
    </submittedName>
</protein>
<proteinExistence type="predicted"/>
<organism evidence="2 3">
    <name type="scientific">Heterorhabditis bacteriophora</name>
    <name type="common">Entomopathogenic nematode worm</name>
    <dbReference type="NCBI Taxonomy" id="37862"/>
    <lineage>
        <taxon>Eukaryota</taxon>
        <taxon>Metazoa</taxon>
        <taxon>Ecdysozoa</taxon>
        <taxon>Nematoda</taxon>
        <taxon>Chromadorea</taxon>
        <taxon>Rhabditida</taxon>
        <taxon>Rhabditina</taxon>
        <taxon>Rhabditomorpha</taxon>
        <taxon>Strongyloidea</taxon>
        <taxon>Heterorhabditidae</taxon>
        <taxon>Heterorhabditis</taxon>
    </lineage>
</organism>
<keyword evidence="2" id="KW-1185">Reference proteome</keyword>
<keyword evidence="1" id="KW-0472">Membrane</keyword>
<name>A0A1I7XHX1_HETBA</name>
<reference evidence="3" key="1">
    <citation type="submission" date="2016-11" db="UniProtKB">
        <authorList>
            <consortium name="WormBaseParasite"/>
        </authorList>
    </citation>
    <scope>IDENTIFICATION</scope>
</reference>
<keyword evidence="1" id="KW-1133">Transmembrane helix</keyword>
<evidence type="ECO:0000256" key="1">
    <source>
        <dbReference type="SAM" id="Phobius"/>
    </source>
</evidence>